<accession>A0A252F7I5</accession>
<name>A0A252F7I5_9FIRM</name>
<dbReference type="AlphaFoldDB" id="A0A252F7I5"/>
<proteinExistence type="predicted"/>
<dbReference type="Pfam" id="PF12392">
    <property type="entry name" value="DUF3656"/>
    <property type="match status" value="1"/>
</dbReference>
<keyword evidence="3" id="KW-1185">Reference proteome</keyword>
<evidence type="ECO:0000313" key="3">
    <source>
        <dbReference type="Proteomes" id="UP000194903"/>
    </source>
</evidence>
<reference evidence="2 3" key="1">
    <citation type="submission" date="2017-05" db="EMBL/GenBank/DDBJ databases">
        <title>Butyricicoccus porcorum sp. nov. a butyrate-producing bacterium from the swine intestinal tract.</title>
        <authorList>
            <person name="Trachsel J."/>
            <person name="Humphrey S."/>
            <person name="Allen H.K."/>
        </authorList>
    </citation>
    <scope>NUCLEOTIDE SEQUENCE [LARGE SCALE GENOMIC DNA]</scope>
    <source>
        <strain evidence="2">BB10</strain>
    </source>
</reference>
<dbReference type="InterPro" id="IPR001539">
    <property type="entry name" value="Peptidase_U32"/>
</dbReference>
<dbReference type="Proteomes" id="UP000194903">
    <property type="component" value="Unassembled WGS sequence"/>
</dbReference>
<evidence type="ECO:0000313" key="2">
    <source>
        <dbReference type="EMBL" id="OUM21733.1"/>
    </source>
</evidence>
<dbReference type="PROSITE" id="PS01276">
    <property type="entry name" value="PEPTIDASE_U32"/>
    <property type="match status" value="1"/>
</dbReference>
<dbReference type="InterPro" id="IPR020988">
    <property type="entry name" value="Pept_U32_collagenase"/>
</dbReference>
<feature type="domain" description="Peptidase U32 collagenase" evidence="1">
    <location>
        <begin position="303"/>
        <end position="411"/>
    </location>
</feature>
<dbReference type="SUPFAM" id="SSF51569">
    <property type="entry name" value="Aldolase"/>
    <property type="match status" value="1"/>
</dbReference>
<organism evidence="2 3">
    <name type="scientific">Butyricicoccus porcorum</name>
    <dbReference type="NCBI Taxonomy" id="1945634"/>
    <lineage>
        <taxon>Bacteria</taxon>
        <taxon>Bacillati</taxon>
        <taxon>Bacillota</taxon>
        <taxon>Clostridia</taxon>
        <taxon>Eubacteriales</taxon>
        <taxon>Butyricicoccaceae</taxon>
        <taxon>Butyricicoccus</taxon>
    </lineage>
</organism>
<dbReference type="Pfam" id="PF01136">
    <property type="entry name" value="Peptidase_U32"/>
    <property type="match status" value="1"/>
</dbReference>
<evidence type="ECO:0000259" key="1">
    <source>
        <dbReference type="Pfam" id="PF12392"/>
    </source>
</evidence>
<sequence>MPELLAPAGSMDAVRAAVQNGATAVYLGFGTFNARRGAKNFTADEMRQALSYCRLHGVKTNVTVNTLISDREIPALLRDVRLLLEAGADALIVQDLGAARCIWEHFPDAVLHASTQLTVHSLAGARAAKALGFSRVVLSRELPLEEIRYITAHAGVETEVFVHGALCMCYSGQCELSAVIGRRSGNRGMCAQPCRLPYGGKNRYPMSLKDLCLLPRLRALCEAGVSSLKIEGRMKRPEYVAIVTKIYAAVLNEGRAPTRDELDTLEKVFSRDGFTQGYLDDHIGPSMFGMRAPTPEKGLAPLYDAAARTFAEGQERPCAAVSFAFSAHEGAPVTLRADDSANTVTVTSGIPERAQKRETITEDIEKSLRKTGGTIFSVKQIDMQLDGGLRIAAKTVNDLRRQALAALEEMRTTVPPVRENTETVEIETLDTGFSGYTVQVRELEQLTDALAQLPVQTYYVPVHELAAHKARAAQLLARGCMLVPVLPRIIWDREQKQVLEQLEECKTIGCTAALCGTIGQIVPVRALGMQAFGDFGLNAFNSGALEVLRGMGVARQTLSFELRLPQVRDLHKPLETELIVCGRLPLMLTENCMIAGREGGCKRDGTGKCADGAYYLTDRRGAKFPVFREEHCRTSLYNSQPLYLEPDEYRQTGITYARLLFTDESPAQAARIARAVLAGETPDFGVQLTRGLYRRGVE</sequence>
<protein>
    <recommendedName>
        <fullName evidence="1">Peptidase U32 collagenase domain-containing protein</fullName>
    </recommendedName>
</protein>
<dbReference type="PANTHER" id="PTHR30217">
    <property type="entry name" value="PEPTIDASE U32 FAMILY"/>
    <property type="match status" value="1"/>
</dbReference>
<dbReference type="EMBL" id="NHOC01000001">
    <property type="protein sequence ID" value="OUM21733.1"/>
    <property type="molecule type" value="Genomic_DNA"/>
</dbReference>
<dbReference type="PANTHER" id="PTHR30217:SF10">
    <property type="entry name" value="23S RRNA 5-HYDROXYCYTIDINE C2501 SYNTHASE"/>
    <property type="match status" value="1"/>
</dbReference>
<gene>
    <name evidence="2" type="ORF">CBW42_00415</name>
</gene>
<dbReference type="InterPro" id="IPR051454">
    <property type="entry name" value="RNA/ubiquinone_mod_enzymes"/>
</dbReference>
<comment type="caution">
    <text evidence="2">The sequence shown here is derived from an EMBL/GenBank/DDBJ whole genome shotgun (WGS) entry which is preliminary data.</text>
</comment>